<sequence>MKRAEESEKLMRVAVYIRVSSDEQAERGDSIRDQKERGIKYIEEHKNMVLQDIYLDDGVSGQKIDRDDFTRLMNHVKEGLVDLIIFTKLDRWFRSLRHYLNTQAVLEKHHAAWTAIDQPFFDTSTPYGRAFVAQSMTWAELEAQNGGLRVADVFRTKVAHGEVISGKVPHGYRIENKHLVLSEEAPAIQDTIFYFLKHQSMNQAVNYLKETHGIIMSVQNFKQSILRNEKITGRYRNNETYCPRLISDEAFQQIQRILDHNSNIKSSQKYPYIFTGLLVCAECGQKMSGCHINSVSKQKDKTVLRYKYPAYECKHHRSFRKCGNGGAIREVRIEEYLMKNVKEQFGTYIADFEAKSKKTADNRQKKNQLQKKIGRLKDLYLNEAITLEEYKTDREELENQLNKLTDIKQPAKNPEAFINMINKDFESMYQRLDNQQKRLFWRSVIKEIRLSKRSGCCREYTIIFL</sequence>
<dbReference type="CDD" id="cd00338">
    <property type="entry name" value="Ser_Recombinase"/>
    <property type="match status" value="1"/>
</dbReference>
<accession>A0A2S6HPF1</accession>
<dbReference type="Gene3D" id="3.90.1750.20">
    <property type="entry name" value="Putative Large Serine Recombinase, Chain B, Domain 2"/>
    <property type="match status" value="1"/>
</dbReference>
<keyword evidence="9" id="KW-1185">Reference proteome</keyword>
<dbReference type="GO" id="GO:0015074">
    <property type="term" value="P:DNA integration"/>
    <property type="evidence" value="ECO:0007669"/>
    <property type="project" value="UniProtKB-KW"/>
</dbReference>
<evidence type="ECO:0000256" key="4">
    <source>
        <dbReference type="PIRSR" id="PIRSR606118-50"/>
    </source>
</evidence>
<dbReference type="GO" id="GO:0000150">
    <property type="term" value="F:DNA strand exchange activity"/>
    <property type="evidence" value="ECO:0007669"/>
    <property type="project" value="InterPro"/>
</dbReference>
<evidence type="ECO:0000256" key="3">
    <source>
        <dbReference type="ARBA" id="ARBA00023172"/>
    </source>
</evidence>
<dbReference type="GO" id="GO:0003677">
    <property type="term" value="F:DNA binding"/>
    <property type="evidence" value="ECO:0007669"/>
    <property type="project" value="UniProtKB-KW"/>
</dbReference>
<evidence type="ECO:0000313" key="8">
    <source>
        <dbReference type="EMBL" id="PPK79300.1"/>
    </source>
</evidence>
<dbReference type="InterPro" id="IPR025827">
    <property type="entry name" value="Zn_ribbon_recom_dom"/>
</dbReference>
<keyword evidence="3" id="KW-0233">DNA recombination</keyword>
<dbReference type="EMBL" id="PTJA01000010">
    <property type="protein sequence ID" value="PPK79300.1"/>
    <property type="molecule type" value="Genomic_DNA"/>
</dbReference>
<evidence type="ECO:0000259" key="7">
    <source>
        <dbReference type="PROSITE" id="PS51736"/>
    </source>
</evidence>
<proteinExistence type="predicted"/>
<evidence type="ECO:0000313" key="9">
    <source>
        <dbReference type="Proteomes" id="UP000237749"/>
    </source>
</evidence>
<dbReference type="InterPro" id="IPR036162">
    <property type="entry name" value="Resolvase-like_N_sf"/>
</dbReference>
<dbReference type="PROSITE" id="PS51736">
    <property type="entry name" value="RECOMBINASES_3"/>
    <property type="match status" value="1"/>
</dbReference>
<gene>
    <name evidence="8" type="ORF">BXY41_11017</name>
</gene>
<feature type="domain" description="Resolvase/invertase-type recombinase catalytic" evidence="7">
    <location>
        <begin position="12"/>
        <end position="161"/>
    </location>
</feature>
<dbReference type="Gene3D" id="3.40.50.1390">
    <property type="entry name" value="Resolvase, N-terminal catalytic domain"/>
    <property type="match status" value="1"/>
</dbReference>
<evidence type="ECO:0000256" key="2">
    <source>
        <dbReference type="ARBA" id="ARBA00023125"/>
    </source>
</evidence>
<feature type="coiled-coil region" evidence="6">
    <location>
        <begin position="380"/>
        <end position="407"/>
    </location>
</feature>
<dbReference type="SMART" id="SM00857">
    <property type="entry name" value="Resolvase"/>
    <property type="match status" value="1"/>
</dbReference>
<dbReference type="RefSeq" id="WP_104438178.1">
    <property type="nucleotide sequence ID" value="NZ_PTJA01000010.1"/>
</dbReference>
<evidence type="ECO:0000256" key="5">
    <source>
        <dbReference type="PROSITE-ProRule" id="PRU10137"/>
    </source>
</evidence>
<dbReference type="SUPFAM" id="SSF53041">
    <property type="entry name" value="Resolvase-like"/>
    <property type="match status" value="1"/>
</dbReference>
<dbReference type="PROSITE" id="PS00397">
    <property type="entry name" value="RECOMBINASES_1"/>
    <property type="match status" value="1"/>
</dbReference>
<dbReference type="InterPro" id="IPR011109">
    <property type="entry name" value="DNA_bind_recombinase_dom"/>
</dbReference>
<dbReference type="OrthoDB" id="2290206at2"/>
<dbReference type="AlphaFoldDB" id="A0A2S6HPF1"/>
<keyword evidence="1" id="KW-0229">DNA integration</keyword>
<protein>
    <submittedName>
        <fullName evidence="8">DNA invertase Pin-like site-specific DNA recombinase</fullName>
    </submittedName>
</protein>
<dbReference type="InterPro" id="IPR038109">
    <property type="entry name" value="DNA_bind_recomb_sf"/>
</dbReference>
<organism evidence="8 9">
    <name type="scientific">Lacrimispora xylanisolvens</name>
    <dbReference type="NCBI Taxonomy" id="384636"/>
    <lineage>
        <taxon>Bacteria</taxon>
        <taxon>Bacillati</taxon>
        <taxon>Bacillota</taxon>
        <taxon>Clostridia</taxon>
        <taxon>Lachnospirales</taxon>
        <taxon>Lachnospiraceae</taxon>
        <taxon>Lacrimispora</taxon>
    </lineage>
</organism>
<dbReference type="InterPro" id="IPR006118">
    <property type="entry name" value="Recombinase_CS"/>
</dbReference>
<dbReference type="Pfam" id="PF07508">
    <property type="entry name" value="Recombinase"/>
    <property type="match status" value="1"/>
</dbReference>
<dbReference type="PANTHER" id="PTHR30461">
    <property type="entry name" value="DNA-INVERTASE FROM LAMBDOID PROPHAGE"/>
    <property type="match status" value="1"/>
</dbReference>
<keyword evidence="2" id="KW-0238">DNA-binding</keyword>
<dbReference type="InterPro" id="IPR006119">
    <property type="entry name" value="Resolv_N"/>
</dbReference>
<evidence type="ECO:0000256" key="6">
    <source>
        <dbReference type="SAM" id="Coils"/>
    </source>
</evidence>
<comment type="caution">
    <text evidence="8">The sequence shown here is derived from an EMBL/GenBank/DDBJ whole genome shotgun (WGS) entry which is preliminary data.</text>
</comment>
<dbReference type="Pfam" id="PF00239">
    <property type="entry name" value="Resolvase"/>
    <property type="match status" value="1"/>
</dbReference>
<feature type="active site" description="O-(5'-phospho-DNA)-serine intermediate" evidence="4 5">
    <location>
        <position position="20"/>
    </location>
</feature>
<reference evidence="8 9" key="1">
    <citation type="submission" date="2018-02" db="EMBL/GenBank/DDBJ databases">
        <title>Genomic Encyclopedia of Archaeal and Bacterial Type Strains, Phase II (KMG-II): from individual species to whole genera.</title>
        <authorList>
            <person name="Goeker M."/>
        </authorList>
    </citation>
    <scope>NUCLEOTIDE SEQUENCE [LARGE SCALE GENOMIC DNA]</scope>
    <source>
        <strain evidence="8 9">DSM 3808</strain>
    </source>
</reference>
<name>A0A2S6HPF1_9FIRM</name>
<dbReference type="Pfam" id="PF13408">
    <property type="entry name" value="Zn_ribbon_recom"/>
    <property type="match status" value="1"/>
</dbReference>
<keyword evidence="6" id="KW-0175">Coiled coil</keyword>
<dbReference type="PANTHER" id="PTHR30461:SF23">
    <property type="entry name" value="DNA RECOMBINASE-RELATED"/>
    <property type="match status" value="1"/>
</dbReference>
<evidence type="ECO:0000256" key="1">
    <source>
        <dbReference type="ARBA" id="ARBA00022908"/>
    </source>
</evidence>
<dbReference type="InterPro" id="IPR050639">
    <property type="entry name" value="SSR_resolvase"/>
</dbReference>
<dbReference type="Proteomes" id="UP000237749">
    <property type="component" value="Unassembled WGS sequence"/>
</dbReference>